<evidence type="ECO:0000256" key="10">
    <source>
        <dbReference type="ARBA" id="ARBA00032873"/>
    </source>
</evidence>
<dbReference type="Gene3D" id="1.10.600.10">
    <property type="entry name" value="Farnesyl Diphosphate Synthase"/>
    <property type="match status" value="1"/>
</dbReference>
<keyword evidence="6" id="KW-0479">Metal-binding</keyword>
<comment type="cofactor">
    <cofactor evidence="1">
        <name>Mg(2+)</name>
        <dbReference type="ChEBI" id="CHEBI:18420"/>
    </cofactor>
</comment>
<keyword evidence="7" id="KW-0460">Magnesium</keyword>
<dbReference type="GO" id="GO:0005737">
    <property type="term" value="C:cytoplasm"/>
    <property type="evidence" value="ECO:0007669"/>
    <property type="project" value="UniProtKB-ARBA"/>
</dbReference>
<reference evidence="13 14" key="1">
    <citation type="submission" date="2019-08" db="EMBL/GenBank/DDBJ databases">
        <title>In-depth cultivation of the pig gut microbiome towards novel bacterial diversity and tailored functional studies.</title>
        <authorList>
            <person name="Wylensek D."/>
            <person name="Hitch T.C.A."/>
            <person name="Clavel T."/>
        </authorList>
    </citation>
    <scope>NUCLEOTIDE SEQUENCE [LARGE SCALE GENOMIC DNA]</scope>
    <source>
        <strain evidence="13 14">WCA-383-APC-5B</strain>
    </source>
</reference>
<dbReference type="GO" id="GO:0016114">
    <property type="term" value="P:terpenoid biosynthetic process"/>
    <property type="evidence" value="ECO:0007669"/>
    <property type="project" value="UniProtKB-ARBA"/>
</dbReference>
<evidence type="ECO:0000256" key="5">
    <source>
        <dbReference type="ARBA" id="ARBA00022679"/>
    </source>
</evidence>
<keyword evidence="5 12" id="KW-0808">Transferase</keyword>
<protein>
    <recommendedName>
        <fullName evidence="4">Farnesyl diphosphate synthase</fullName>
        <ecNumber evidence="3">2.5.1.10</ecNumber>
    </recommendedName>
    <alternativeName>
        <fullName evidence="10">(2E,6E)-farnesyl diphosphate synthase</fullName>
    </alternativeName>
    <alternativeName>
        <fullName evidence="9">Geranyltranstransferase</fullName>
    </alternativeName>
</protein>
<dbReference type="AlphaFoldDB" id="A0A7X2SZZ9"/>
<evidence type="ECO:0000256" key="11">
    <source>
        <dbReference type="ARBA" id="ARBA00049399"/>
    </source>
</evidence>
<dbReference type="GO" id="GO:0004337">
    <property type="term" value="F:(2E,6E)-farnesyl diphosphate synthase activity"/>
    <property type="evidence" value="ECO:0007669"/>
    <property type="project" value="UniProtKB-EC"/>
</dbReference>
<dbReference type="GO" id="GO:0046872">
    <property type="term" value="F:metal ion binding"/>
    <property type="evidence" value="ECO:0007669"/>
    <property type="project" value="UniProtKB-KW"/>
</dbReference>
<dbReference type="RefSeq" id="WP_154529923.1">
    <property type="nucleotide sequence ID" value="NZ_JAQXTV010000216.1"/>
</dbReference>
<dbReference type="SFLD" id="SFLDS00005">
    <property type="entry name" value="Isoprenoid_Synthase_Type_I"/>
    <property type="match status" value="1"/>
</dbReference>
<dbReference type="PANTHER" id="PTHR43281:SF1">
    <property type="entry name" value="FARNESYL DIPHOSPHATE SYNTHASE"/>
    <property type="match status" value="1"/>
</dbReference>
<dbReference type="InterPro" id="IPR053378">
    <property type="entry name" value="Prenyl_diphosphate_synthase"/>
</dbReference>
<dbReference type="Pfam" id="PF00348">
    <property type="entry name" value="polyprenyl_synt"/>
    <property type="match status" value="1"/>
</dbReference>
<keyword evidence="14" id="KW-1185">Reference proteome</keyword>
<dbReference type="EMBL" id="VULX01000001">
    <property type="protein sequence ID" value="MSR90047.1"/>
    <property type="molecule type" value="Genomic_DNA"/>
</dbReference>
<dbReference type="EC" id="2.5.1.10" evidence="3"/>
<dbReference type="SFLD" id="SFLDG01017">
    <property type="entry name" value="Polyprenyl_Transferase_Like"/>
    <property type="match status" value="1"/>
</dbReference>
<dbReference type="InterPro" id="IPR008949">
    <property type="entry name" value="Isoprenoid_synthase_dom_sf"/>
</dbReference>
<evidence type="ECO:0000256" key="6">
    <source>
        <dbReference type="ARBA" id="ARBA00022723"/>
    </source>
</evidence>
<dbReference type="SUPFAM" id="SSF48576">
    <property type="entry name" value="Terpenoid synthases"/>
    <property type="match status" value="1"/>
</dbReference>
<gene>
    <name evidence="13" type="ORF">FYJ33_01120</name>
</gene>
<accession>A0A7X2SZZ9</accession>
<evidence type="ECO:0000256" key="4">
    <source>
        <dbReference type="ARBA" id="ARBA00015100"/>
    </source>
</evidence>
<comment type="caution">
    <text evidence="13">The sequence shown here is derived from an EMBL/GenBank/DDBJ whole genome shotgun (WGS) entry which is preliminary data.</text>
</comment>
<comment type="similarity">
    <text evidence="2 12">Belongs to the FPP/GGPP synthase family.</text>
</comment>
<organism evidence="13 14">
    <name type="scientific">Inconstantimicrobium porci</name>
    <dbReference type="NCBI Taxonomy" id="2652291"/>
    <lineage>
        <taxon>Bacteria</taxon>
        <taxon>Bacillati</taxon>
        <taxon>Bacillota</taxon>
        <taxon>Clostridia</taxon>
        <taxon>Eubacteriales</taxon>
        <taxon>Clostridiaceae</taxon>
        <taxon>Inconstantimicrobium</taxon>
    </lineage>
</organism>
<evidence type="ECO:0000256" key="7">
    <source>
        <dbReference type="ARBA" id="ARBA00022842"/>
    </source>
</evidence>
<name>A0A7X2SZZ9_9CLOT</name>
<evidence type="ECO:0000256" key="1">
    <source>
        <dbReference type="ARBA" id="ARBA00001946"/>
    </source>
</evidence>
<evidence type="ECO:0000313" key="14">
    <source>
        <dbReference type="Proteomes" id="UP000460287"/>
    </source>
</evidence>
<dbReference type="InterPro" id="IPR000092">
    <property type="entry name" value="Polyprenyl_synt"/>
</dbReference>
<dbReference type="InterPro" id="IPR033749">
    <property type="entry name" value="Polyprenyl_synt_CS"/>
</dbReference>
<evidence type="ECO:0000256" key="2">
    <source>
        <dbReference type="ARBA" id="ARBA00006706"/>
    </source>
</evidence>
<dbReference type="CDD" id="cd00685">
    <property type="entry name" value="Trans_IPPS_HT"/>
    <property type="match status" value="1"/>
</dbReference>
<dbReference type="Proteomes" id="UP000460287">
    <property type="component" value="Unassembled WGS sequence"/>
</dbReference>
<dbReference type="FunFam" id="1.10.600.10:FF:000001">
    <property type="entry name" value="Geranylgeranyl diphosphate synthase"/>
    <property type="match status" value="1"/>
</dbReference>
<keyword evidence="8" id="KW-0414">Isoprene biosynthesis</keyword>
<proteinExistence type="inferred from homology"/>
<sequence length="290" mass="32472">MYKEELKTKIDEYLKEYFLNKGSYNKTIYDSMGYSVNVGGKRIRPILMMLTYKMYKNECMSILPMACAIEMIHTYSLIHDDLPAMDNDDLRRGKPTNHKVFGEAVAILAGDSLLNEAMNVMFDYAVEHNKAETVKAAKLISNAAGAEGMIGGQIVDILGEGKEMTLDELKYMHKNKTGALIKAAILAGAVLGGASEDDIRKLDEFGEKLGLAFQIKDDILDVVGDEKKLGKKVHVDAEHDKNNYITFYGIDKCKKICSDLTNDCINLLSDIQKDSTELQDLTKFLLMREN</sequence>
<evidence type="ECO:0000256" key="3">
    <source>
        <dbReference type="ARBA" id="ARBA00012439"/>
    </source>
</evidence>
<dbReference type="PROSITE" id="PS00723">
    <property type="entry name" value="POLYPRENYL_SYNTHASE_1"/>
    <property type="match status" value="1"/>
</dbReference>
<comment type="catalytic activity">
    <reaction evidence="11">
        <text>isopentenyl diphosphate + (2E)-geranyl diphosphate = (2E,6E)-farnesyl diphosphate + diphosphate</text>
        <dbReference type="Rhea" id="RHEA:19361"/>
        <dbReference type="ChEBI" id="CHEBI:33019"/>
        <dbReference type="ChEBI" id="CHEBI:58057"/>
        <dbReference type="ChEBI" id="CHEBI:128769"/>
        <dbReference type="ChEBI" id="CHEBI:175763"/>
        <dbReference type="EC" id="2.5.1.10"/>
    </reaction>
</comment>
<evidence type="ECO:0000313" key="13">
    <source>
        <dbReference type="EMBL" id="MSR90047.1"/>
    </source>
</evidence>
<dbReference type="NCBIfam" id="NF045485">
    <property type="entry name" value="FPPsyn"/>
    <property type="match status" value="1"/>
</dbReference>
<evidence type="ECO:0000256" key="9">
    <source>
        <dbReference type="ARBA" id="ARBA00032380"/>
    </source>
</evidence>
<dbReference type="PROSITE" id="PS00444">
    <property type="entry name" value="POLYPRENYL_SYNTHASE_2"/>
    <property type="match status" value="1"/>
</dbReference>
<evidence type="ECO:0000256" key="8">
    <source>
        <dbReference type="ARBA" id="ARBA00023229"/>
    </source>
</evidence>
<dbReference type="PANTHER" id="PTHR43281">
    <property type="entry name" value="FARNESYL DIPHOSPHATE SYNTHASE"/>
    <property type="match status" value="1"/>
</dbReference>
<evidence type="ECO:0000256" key="12">
    <source>
        <dbReference type="RuleBase" id="RU004466"/>
    </source>
</evidence>